<name>A9UV26_MONBE</name>
<dbReference type="RefSeq" id="XP_001744116.1">
    <property type="nucleotide sequence ID" value="XM_001744064.1"/>
</dbReference>
<protein>
    <submittedName>
        <fullName evidence="2">Uncharacterized protein</fullName>
    </submittedName>
</protein>
<dbReference type="InParanoid" id="A9UV26"/>
<gene>
    <name evidence="2" type="ORF">MONBRDRAFT_6709</name>
</gene>
<keyword evidence="3" id="KW-1185">Reference proteome</keyword>
<dbReference type="EMBL" id="CH991546">
    <property type="protein sequence ID" value="EDQ90819.1"/>
    <property type="molecule type" value="Genomic_DNA"/>
</dbReference>
<feature type="compositionally biased region" description="Polar residues" evidence="1">
    <location>
        <begin position="456"/>
        <end position="472"/>
    </location>
</feature>
<organism evidence="2 3">
    <name type="scientific">Monosiga brevicollis</name>
    <name type="common">Choanoflagellate</name>
    <dbReference type="NCBI Taxonomy" id="81824"/>
    <lineage>
        <taxon>Eukaryota</taxon>
        <taxon>Choanoflagellata</taxon>
        <taxon>Craspedida</taxon>
        <taxon>Salpingoecidae</taxon>
        <taxon>Monosiga</taxon>
    </lineage>
</organism>
<dbReference type="Proteomes" id="UP000001357">
    <property type="component" value="Unassembled WGS sequence"/>
</dbReference>
<feature type="compositionally biased region" description="Acidic residues" evidence="1">
    <location>
        <begin position="340"/>
        <end position="375"/>
    </location>
</feature>
<evidence type="ECO:0000313" key="3">
    <source>
        <dbReference type="Proteomes" id="UP000001357"/>
    </source>
</evidence>
<dbReference type="GeneID" id="5889606"/>
<dbReference type="KEGG" id="mbr:MONBRDRAFT_6709"/>
<proteinExistence type="predicted"/>
<feature type="region of interest" description="Disordered" evidence="1">
    <location>
        <begin position="228"/>
        <end position="260"/>
    </location>
</feature>
<reference evidence="2 3" key="1">
    <citation type="journal article" date="2008" name="Nature">
        <title>The genome of the choanoflagellate Monosiga brevicollis and the origin of metazoans.</title>
        <authorList>
            <consortium name="JGI Sequencing"/>
            <person name="King N."/>
            <person name="Westbrook M.J."/>
            <person name="Young S.L."/>
            <person name="Kuo A."/>
            <person name="Abedin M."/>
            <person name="Chapman J."/>
            <person name="Fairclough S."/>
            <person name="Hellsten U."/>
            <person name="Isogai Y."/>
            <person name="Letunic I."/>
            <person name="Marr M."/>
            <person name="Pincus D."/>
            <person name="Putnam N."/>
            <person name="Rokas A."/>
            <person name="Wright K.J."/>
            <person name="Zuzow R."/>
            <person name="Dirks W."/>
            <person name="Good M."/>
            <person name="Goodstein D."/>
            <person name="Lemons D."/>
            <person name="Li W."/>
            <person name="Lyons J.B."/>
            <person name="Morris A."/>
            <person name="Nichols S."/>
            <person name="Richter D.J."/>
            <person name="Salamov A."/>
            <person name="Bork P."/>
            <person name="Lim W.A."/>
            <person name="Manning G."/>
            <person name="Miller W.T."/>
            <person name="McGinnis W."/>
            <person name="Shapiro H."/>
            <person name="Tjian R."/>
            <person name="Grigoriev I.V."/>
            <person name="Rokhsar D."/>
        </authorList>
    </citation>
    <scope>NUCLEOTIDE SEQUENCE [LARGE SCALE GENOMIC DNA]</scope>
    <source>
        <strain evidence="3">MX1 / ATCC 50154</strain>
    </source>
</reference>
<feature type="region of interest" description="Disordered" evidence="1">
    <location>
        <begin position="288"/>
        <end position="479"/>
    </location>
</feature>
<dbReference type="AlphaFoldDB" id="A9UV26"/>
<feature type="compositionally biased region" description="Basic residues" evidence="1">
    <location>
        <begin position="320"/>
        <end position="334"/>
    </location>
</feature>
<evidence type="ECO:0000313" key="2">
    <source>
        <dbReference type="EMBL" id="EDQ90819.1"/>
    </source>
</evidence>
<accession>A9UV26</accession>
<evidence type="ECO:0000256" key="1">
    <source>
        <dbReference type="SAM" id="MobiDB-lite"/>
    </source>
</evidence>
<sequence>MAADYTEQAHQRYKELAQELPGLAYRPGAAVKAHSQQDEAAGSHLFATVRHFPRVKGRAAASSQLTQSTFMREVLNKSPAGDAAETVDVAAETPPVPIAATTPGDSSTAHHNTELPAPSDFALAMVTYKRLDLLARHWIRIRARDAAVLGLSRRQRLWQRRHDQPNQTSRAVRVTAVDVNSAVQLAKRVPAPLQETSNRHTGRCAAVSSLLGLDPVDLESQNPEEIDSHWEGFESSGSDAPDRGTSPGIAADVQPSARPHESRMSIFRLFAAVDGATARLQASMERRLGDAARSSSEESADTDELWARVGGRPDSPPPLKQHRRRRHTSRRKGTTRTESDSDSDSQSDSDSSSNDDDDDDDSVSQCEEDQGDEAVEGSAWPGAIHTSTATTPKRSRLAVGRRTGAPVGGAARKSPRTAHGAGLPSPKRKKQSTARRPTATASSKPKRTTRRASAAQRPNYNEMSDSQSSDVSLNLHMFD</sequence>